<dbReference type="RefSeq" id="XP_025394700.1">
    <property type="nucleotide sequence ID" value="XM_025544385.1"/>
</dbReference>
<reference evidence="1 2" key="1">
    <citation type="submission" date="2016-12" db="EMBL/GenBank/DDBJ databases">
        <title>The genomes of Aspergillus section Nigri reveals drivers in fungal speciation.</title>
        <authorList>
            <consortium name="DOE Joint Genome Institute"/>
            <person name="Vesth T.C."/>
            <person name="Nybo J."/>
            <person name="Theobald S."/>
            <person name="Brandl J."/>
            <person name="Frisvad J.C."/>
            <person name="Nielsen K.F."/>
            <person name="Lyhne E.K."/>
            <person name="Kogle M.E."/>
            <person name="Kuo A."/>
            <person name="Riley R."/>
            <person name="Clum A."/>
            <person name="Nolan M."/>
            <person name="Lipzen A."/>
            <person name="Salamov A."/>
            <person name="Henrissat B."/>
            <person name="Wiebenga A."/>
            <person name="De Vries R.P."/>
            <person name="Grigoriev I.V."/>
            <person name="Mortensen U.H."/>
            <person name="Andersen M.R."/>
            <person name="Baker S.E."/>
        </authorList>
    </citation>
    <scope>NUCLEOTIDE SEQUENCE [LARGE SCALE GENOMIC DNA]</scope>
    <source>
        <strain evidence="1 2">CBS 117.55</strain>
    </source>
</reference>
<comment type="caution">
    <text evidence="1">The sequence shown here is derived from an EMBL/GenBank/DDBJ whole genome shotgun (WGS) entry which is preliminary data.</text>
</comment>
<dbReference type="Proteomes" id="UP000247233">
    <property type="component" value="Unassembled WGS sequence"/>
</dbReference>
<dbReference type="AlphaFoldDB" id="A0A317UXH0"/>
<accession>A0A317UXH0</accession>
<dbReference type="EMBL" id="MSFL01000048">
    <property type="protein sequence ID" value="PWY66029.1"/>
    <property type="molecule type" value="Genomic_DNA"/>
</dbReference>
<organism evidence="1 2">
    <name type="scientific">Aspergillus heteromorphus CBS 117.55</name>
    <dbReference type="NCBI Taxonomy" id="1448321"/>
    <lineage>
        <taxon>Eukaryota</taxon>
        <taxon>Fungi</taxon>
        <taxon>Dikarya</taxon>
        <taxon>Ascomycota</taxon>
        <taxon>Pezizomycotina</taxon>
        <taxon>Eurotiomycetes</taxon>
        <taxon>Eurotiomycetidae</taxon>
        <taxon>Eurotiales</taxon>
        <taxon>Aspergillaceae</taxon>
        <taxon>Aspergillus</taxon>
        <taxon>Aspergillus subgen. Circumdati</taxon>
    </lineage>
</organism>
<evidence type="ECO:0000313" key="2">
    <source>
        <dbReference type="Proteomes" id="UP000247233"/>
    </source>
</evidence>
<proteinExistence type="predicted"/>
<evidence type="ECO:0000313" key="1">
    <source>
        <dbReference type="EMBL" id="PWY66029.1"/>
    </source>
</evidence>
<dbReference type="VEuPathDB" id="FungiDB:BO70DRAFT_366640"/>
<protein>
    <submittedName>
        <fullName evidence="1">Uncharacterized protein</fullName>
    </submittedName>
</protein>
<name>A0A317UXH0_9EURO</name>
<keyword evidence="2" id="KW-1185">Reference proteome</keyword>
<dbReference type="OrthoDB" id="4777915at2759"/>
<gene>
    <name evidence="1" type="ORF">BO70DRAFT_366640</name>
</gene>
<dbReference type="GeneID" id="37066622"/>
<sequence length="64" mass="6973">MQKSWPVVFSQLESTALSNPSAVSDRVRRRLLDFPEPEVQRANIAVDNGRISRIPPAAVVAAGT</sequence>